<dbReference type="EMBL" id="CAXJIO010000010">
    <property type="protein sequence ID" value="CAL2101516.1"/>
    <property type="molecule type" value="Genomic_DNA"/>
</dbReference>
<keyword evidence="3" id="KW-1185">Reference proteome</keyword>
<keyword evidence="1" id="KW-0472">Membrane</keyword>
<evidence type="ECO:0000313" key="2">
    <source>
        <dbReference type="EMBL" id="CAL2101516.1"/>
    </source>
</evidence>
<keyword evidence="1" id="KW-1133">Transmembrane helix</keyword>
<organism evidence="2 3">
    <name type="scientific">Tenacibaculum polynesiense</name>
    <dbReference type="NCBI Taxonomy" id="3137857"/>
    <lineage>
        <taxon>Bacteria</taxon>
        <taxon>Pseudomonadati</taxon>
        <taxon>Bacteroidota</taxon>
        <taxon>Flavobacteriia</taxon>
        <taxon>Flavobacteriales</taxon>
        <taxon>Flavobacteriaceae</taxon>
        <taxon>Tenacibaculum</taxon>
    </lineage>
</organism>
<protein>
    <recommendedName>
        <fullName evidence="4">Group-specific protein</fullName>
    </recommendedName>
</protein>
<sequence length="82" mass="9266">MTVFYPIPLLIVTIVIASFLIILIRKKSMMSKSFFRNFLMFFLSISFLSGIALSDFDKNGSPFLYLSGAIVIALSITYVNEE</sequence>
<proteinExistence type="predicted"/>
<gene>
    <name evidence="2" type="ORF">T190423A01A_10079</name>
</gene>
<feature type="transmembrane region" description="Helical" evidence="1">
    <location>
        <begin position="62"/>
        <end position="79"/>
    </location>
</feature>
<feature type="transmembrane region" description="Helical" evidence="1">
    <location>
        <begin position="6"/>
        <end position="25"/>
    </location>
</feature>
<reference evidence="2 3" key="1">
    <citation type="submission" date="2024-05" db="EMBL/GenBank/DDBJ databases">
        <authorList>
            <person name="Duchaud E."/>
        </authorList>
    </citation>
    <scope>NUCLEOTIDE SEQUENCE [LARGE SCALE GENOMIC DNA]</scope>
    <source>
        <strain evidence="2">Ena-SAMPLE-TAB-13-05-2024-13:56:06:370-140308</strain>
    </source>
</reference>
<feature type="transmembrane region" description="Helical" evidence="1">
    <location>
        <begin position="37"/>
        <end position="56"/>
    </location>
</feature>
<evidence type="ECO:0008006" key="4">
    <source>
        <dbReference type="Google" id="ProtNLM"/>
    </source>
</evidence>
<comment type="caution">
    <text evidence="2">The sequence shown here is derived from an EMBL/GenBank/DDBJ whole genome shotgun (WGS) entry which is preliminary data.</text>
</comment>
<dbReference type="Proteomes" id="UP001497527">
    <property type="component" value="Unassembled WGS sequence"/>
</dbReference>
<evidence type="ECO:0000313" key="3">
    <source>
        <dbReference type="Proteomes" id="UP001497527"/>
    </source>
</evidence>
<evidence type="ECO:0000256" key="1">
    <source>
        <dbReference type="SAM" id="Phobius"/>
    </source>
</evidence>
<keyword evidence="1" id="KW-0812">Transmembrane</keyword>
<accession>A0ABM9P7J5</accession>
<name>A0ABM9P7J5_9FLAO</name>